<reference evidence="1" key="1">
    <citation type="submission" date="2019-08" db="EMBL/GenBank/DDBJ databases">
        <authorList>
            <person name="Kucharzyk K."/>
            <person name="Murdoch R.W."/>
            <person name="Higgins S."/>
            <person name="Loffler F."/>
        </authorList>
    </citation>
    <scope>NUCLEOTIDE SEQUENCE</scope>
</reference>
<protein>
    <submittedName>
        <fullName evidence="1">Uncharacterized protein</fullName>
    </submittedName>
</protein>
<organism evidence="1">
    <name type="scientific">bioreactor metagenome</name>
    <dbReference type="NCBI Taxonomy" id="1076179"/>
    <lineage>
        <taxon>unclassified sequences</taxon>
        <taxon>metagenomes</taxon>
        <taxon>ecological metagenomes</taxon>
    </lineage>
</organism>
<accession>A0A644WU00</accession>
<sequence length="130" mass="15372">MQSENTTKETYKEVGTLTAEDYPLCFTDEDNDKKFGCIGHMRGDFGGGREFWHTWWGHRSELNTEMFKSEFNLVVATLRKGPLKSLDDLRKYCRENPQAKLPERFRENEYLLKLSSDRFDYYARLNPAKD</sequence>
<proteinExistence type="predicted"/>
<comment type="caution">
    <text evidence="1">The sequence shown here is derived from an EMBL/GenBank/DDBJ whole genome shotgun (WGS) entry which is preliminary data.</text>
</comment>
<evidence type="ECO:0000313" key="1">
    <source>
        <dbReference type="EMBL" id="MPM05583.1"/>
    </source>
</evidence>
<dbReference type="AlphaFoldDB" id="A0A644WU00"/>
<name>A0A644WU00_9ZZZZ</name>
<dbReference type="EMBL" id="VSSQ01001146">
    <property type="protein sequence ID" value="MPM05583.1"/>
    <property type="molecule type" value="Genomic_DNA"/>
</dbReference>
<gene>
    <name evidence="1" type="ORF">SDC9_51873</name>
</gene>